<dbReference type="Gene3D" id="1.25.10.10">
    <property type="entry name" value="Leucine-rich Repeat Variant"/>
    <property type="match status" value="1"/>
</dbReference>
<proteinExistence type="predicted"/>
<evidence type="ECO:0000313" key="4">
    <source>
        <dbReference type="EMBL" id="GAT47214.1"/>
    </source>
</evidence>
<dbReference type="InterPro" id="IPR051023">
    <property type="entry name" value="PP2A_Regulatory_Subunit_A"/>
</dbReference>
<feature type="region of interest" description="Disordered" evidence="3">
    <location>
        <begin position="959"/>
        <end position="993"/>
    </location>
</feature>
<keyword evidence="5" id="KW-1185">Reference proteome</keyword>
<dbReference type="PANTHER" id="PTHR10648:SF1">
    <property type="entry name" value="SERINE_THREONINE-PROTEIN PHOSPHATASE 4 REGULATORY SUBUNIT 1"/>
    <property type="match status" value="1"/>
</dbReference>
<name>A0ABQ0L9R2_MYCCL</name>
<evidence type="ECO:0000256" key="2">
    <source>
        <dbReference type="PROSITE-ProRule" id="PRU00103"/>
    </source>
</evidence>
<feature type="compositionally biased region" description="Basic and acidic residues" evidence="3">
    <location>
        <begin position="345"/>
        <end position="356"/>
    </location>
</feature>
<dbReference type="Proteomes" id="UP000815677">
    <property type="component" value="Unassembled WGS sequence"/>
</dbReference>
<feature type="compositionally biased region" description="Polar residues" evidence="3">
    <location>
        <begin position="359"/>
        <end position="369"/>
    </location>
</feature>
<accession>A0ABQ0L9R2</accession>
<keyword evidence="1" id="KW-0677">Repeat</keyword>
<feature type="compositionally biased region" description="Polar residues" evidence="3">
    <location>
        <begin position="441"/>
        <end position="462"/>
    </location>
</feature>
<dbReference type="InterPro" id="IPR011989">
    <property type="entry name" value="ARM-like"/>
</dbReference>
<protein>
    <recommendedName>
        <fullName evidence="6">ARM repeat-containing protein</fullName>
    </recommendedName>
</protein>
<dbReference type="PROSITE" id="PS50077">
    <property type="entry name" value="HEAT_REPEAT"/>
    <property type="match status" value="2"/>
</dbReference>
<gene>
    <name evidence="4" type="ORF">MCHLO_04685</name>
</gene>
<evidence type="ECO:0000256" key="1">
    <source>
        <dbReference type="ARBA" id="ARBA00022737"/>
    </source>
</evidence>
<feature type="compositionally biased region" description="Low complexity" evidence="3">
    <location>
        <begin position="376"/>
        <end position="409"/>
    </location>
</feature>
<feature type="repeat" description="HEAT" evidence="2">
    <location>
        <begin position="707"/>
        <end position="745"/>
    </location>
</feature>
<feature type="compositionally biased region" description="Low complexity" evidence="3">
    <location>
        <begin position="959"/>
        <end position="968"/>
    </location>
</feature>
<dbReference type="PANTHER" id="PTHR10648">
    <property type="entry name" value="SERINE/THREONINE-PROTEIN PHOSPHATASE PP2A 65 KDA REGULATORY SUBUNIT"/>
    <property type="match status" value="1"/>
</dbReference>
<feature type="repeat" description="HEAT" evidence="2">
    <location>
        <begin position="547"/>
        <end position="585"/>
    </location>
</feature>
<evidence type="ECO:0000313" key="5">
    <source>
        <dbReference type="Proteomes" id="UP000815677"/>
    </source>
</evidence>
<organism evidence="4 5">
    <name type="scientific">Mycena chlorophos</name>
    <name type="common">Agaric fungus</name>
    <name type="synonym">Agaricus chlorophos</name>
    <dbReference type="NCBI Taxonomy" id="658473"/>
    <lineage>
        <taxon>Eukaryota</taxon>
        <taxon>Fungi</taxon>
        <taxon>Dikarya</taxon>
        <taxon>Basidiomycota</taxon>
        <taxon>Agaricomycotina</taxon>
        <taxon>Agaricomycetes</taxon>
        <taxon>Agaricomycetidae</taxon>
        <taxon>Agaricales</taxon>
        <taxon>Marasmiineae</taxon>
        <taxon>Mycenaceae</taxon>
        <taxon>Mycena</taxon>
    </lineage>
</organism>
<sequence length="1041" mass="112275">MPSAASSAENANVPRYIQLPPPMFSAMGPTLTPDEPLESPLWSPALEAYHTAPSTPIVSPLVEVPPPATPQSAGLDPKLQISIPPPADDVNVNEAFPTVEMSIDLVDDEGLTALEKIYLFARSPTVYHRLFIVHALPSMLEQVTPREALDFVLPLIPCLAIDEDERVKEALVAELVAIIWWFFTNCQVVLETDVEATVYSSATAMINVAAFTPTLGTLLLSPNSKVCGGARYAIVNLLSRMRKLDKPGFALPSPPLAVSGSDSGSDEGDEEETIVVGLFGQEERLMFEHELLDQVVIGMGRLDVDDDVDSKSVTHDGSHDAALSVQQRPSAVAVATPEEQLPSTEYRDITPPELPRKSPVSSPVTSYFPTTLPEYSVPSPGSSNSSTPSSATDTSSSSSSAASTSARPSPNAESPRRTKPPSKAASPYSETPPSPVAAPGTATSVSASPRQRTFFLSGSSDTGTDEHGTEATDEGEGDQAAMGRLSSMSLMAAVTASGCLDDDAKDSFVKEVQRVGQDPVYWVRREASYALGALAKVVPDEVVLMSLIPLFDTLRKDAQWHVRHSALFALPAILSRLKPAHRRKLAVDTIVPLSMDEAQPVRSGTLELLGEVLYTFHEDPSGPPEELVDLFLGRTEDKRVRDGQQAAEKRDEILGSLFGRPPQHPTPPVKTQSPLTAFYTDPARPLICAFNFPAVALALGPSRWGKLRQTYLDIAENPETGVRRSLAASLGEMAKIIGSKNAEEDLMKLWWATVRAEEEDVRERVLGCLETFVAALELPARLTIVRGLVTIWQEGGFRGWRERKAVAKALAGLGTLMGSEDSQSLRDLLRHAMEDNVAAVREAAVAALPRVWSMFLGSADVLAQLRTDIERLARSEIYRHRMTFVACLESLLSGAPMIMAGDQLWELVPALSDDAVVGVRIGVARLARLALDRSSAHQQLVDLVRHLSLDDSSDVRAYAQGSSSSAGSVPRTAGRPKFATFSRPPRPGREQVPETLRTINSDSSLTVSADHPEIVSVATSPAENVAGHAERERIAQVYVPA</sequence>
<reference evidence="4" key="1">
    <citation type="submission" date="2014-09" db="EMBL/GenBank/DDBJ databases">
        <title>Genome sequence of the luminous mushroom Mycena chlorophos for searching fungal bioluminescence genes.</title>
        <authorList>
            <person name="Tanaka Y."/>
            <person name="Kasuga D."/>
            <person name="Oba Y."/>
            <person name="Hase S."/>
            <person name="Sato K."/>
            <person name="Oba Y."/>
            <person name="Sakakibara Y."/>
        </authorList>
    </citation>
    <scope>NUCLEOTIDE SEQUENCE</scope>
</reference>
<feature type="region of interest" description="Disordered" evidence="3">
    <location>
        <begin position="308"/>
        <end position="479"/>
    </location>
</feature>
<evidence type="ECO:0008006" key="6">
    <source>
        <dbReference type="Google" id="ProtNLM"/>
    </source>
</evidence>
<dbReference type="SUPFAM" id="SSF48371">
    <property type="entry name" value="ARM repeat"/>
    <property type="match status" value="1"/>
</dbReference>
<dbReference type="EMBL" id="DF843209">
    <property type="protein sequence ID" value="GAT47214.1"/>
    <property type="molecule type" value="Genomic_DNA"/>
</dbReference>
<feature type="compositionally biased region" description="Basic and acidic residues" evidence="3">
    <location>
        <begin position="309"/>
        <end position="319"/>
    </location>
</feature>
<dbReference type="InterPro" id="IPR016024">
    <property type="entry name" value="ARM-type_fold"/>
</dbReference>
<dbReference type="InterPro" id="IPR021133">
    <property type="entry name" value="HEAT_type_2"/>
</dbReference>
<evidence type="ECO:0000256" key="3">
    <source>
        <dbReference type="SAM" id="MobiDB-lite"/>
    </source>
</evidence>